<evidence type="ECO:0000256" key="2">
    <source>
        <dbReference type="SAM" id="Phobius"/>
    </source>
</evidence>
<dbReference type="RefSeq" id="WP_012730707.1">
    <property type="nucleotide sequence ID" value="NZ_CP137757.1"/>
</dbReference>
<dbReference type="InterPro" id="IPR031596">
    <property type="entry name" value="MaAIMP_sms"/>
</dbReference>
<keyword evidence="2" id="KW-1133">Transmembrane helix</keyword>
<dbReference type="EMBL" id="CP137757">
    <property type="protein sequence ID" value="WPF25011.1"/>
    <property type="molecule type" value="Genomic_DNA"/>
</dbReference>
<dbReference type="Proteomes" id="UP001174314">
    <property type="component" value="Chromosome"/>
</dbReference>
<organism evidence="3 4">
    <name type="scientific">Corynebacterium pseudokroppenstedtii</name>
    <dbReference type="NCBI Taxonomy" id="2804917"/>
    <lineage>
        <taxon>Bacteria</taxon>
        <taxon>Bacillati</taxon>
        <taxon>Actinomycetota</taxon>
        <taxon>Actinomycetes</taxon>
        <taxon>Mycobacteriales</taxon>
        <taxon>Corynebacteriaceae</taxon>
        <taxon>Corynebacterium</taxon>
    </lineage>
</organism>
<sequence length="52" mass="5735">MDAVTIIVMILYLALVWGLLIIAAIHLTKHPDENSGKLGTTDLDDLPQYTKV</sequence>
<accession>A0AAU0Q085</accession>
<evidence type="ECO:0000313" key="3">
    <source>
        <dbReference type="EMBL" id="WPF25011.1"/>
    </source>
</evidence>
<keyword evidence="2" id="KW-0472">Membrane</keyword>
<dbReference type="Pfam" id="PF16951">
    <property type="entry name" value="MaAIMP_sms"/>
    <property type="match status" value="1"/>
</dbReference>
<evidence type="ECO:0000256" key="1">
    <source>
        <dbReference type="SAM" id="MobiDB-lite"/>
    </source>
</evidence>
<evidence type="ECO:0000313" key="4">
    <source>
        <dbReference type="Proteomes" id="UP001174314"/>
    </source>
</evidence>
<dbReference type="AlphaFoldDB" id="A0AAU0Q085"/>
<keyword evidence="2" id="KW-0812">Transmembrane</keyword>
<gene>
    <name evidence="3" type="ORF">Q0N40_00105</name>
</gene>
<feature type="region of interest" description="Disordered" evidence="1">
    <location>
        <begin position="31"/>
        <end position="52"/>
    </location>
</feature>
<reference evidence="3 4" key="1">
    <citation type="submission" date="2023-10" db="EMBL/GenBank/DDBJ databases">
        <title>complete genome sequence of Corynebacterium pseudokroppenstedtii P15-C1.</title>
        <authorList>
            <person name="Bruggemann H."/>
            <person name="Poehlein A."/>
        </authorList>
    </citation>
    <scope>NUCLEOTIDE SEQUENCE [LARGE SCALE GENOMIC DNA]</scope>
    <source>
        <strain evidence="3 4">P15_C1</strain>
    </source>
</reference>
<feature type="transmembrane region" description="Helical" evidence="2">
    <location>
        <begin position="6"/>
        <end position="27"/>
    </location>
</feature>
<proteinExistence type="predicted"/>
<dbReference type="KEGG" id="cpsk:Q0N40_00105"/>
<name>A0AAU0Q085_9CORY</name>
<keyword evidence="4" id="KW-1185">Reference proteome</keyword>
<protein>
    <submittedName>
        <fullName evidence="3">Methionine/alanine import family NSS transporter small subunit</fullName>
    </submittedName>
</protein>